<gene>
    <name evidence="2" type="ORF">E7Z59_10800</name>
</gene>
<sequence length="217" mass="24429">MRSIYILFAIGLFLVSCGSSTSISESWTNKEKLTTKSYKNVFIVAITGNMAAKTLIEDELAFYAEKSGTRAIKSHEVFPATFIKGNTPSKEAILEIIQNSGADAIFAVSLLDEQSETRYVPGNTNYAYGYNPLSYSYYGSFYGYYNTMRPIAYDPGHYTTDKIYYLESNLYDAQSGELLWSAQSKTYNPSSLESFTQDYTEALIKRLEKDGLREPES</sequence>
<evidence type="ECO:0000313" key="3">
    <source>
        <dbReference type="Proteomes" id="UP000305939"/>
    </source>
</evidence>
<dbReference type="PROSITE" id="PS51257">
    <property type="entry name" value="PROKAR_LIPOPROTEIN"/>
    <property type="match status" value="1"/>
</dbReference>
<accession>A0A4S3LXY9</accession>
<name>A0A4S3LXY9_9FLAO</name>
<reference evidence="2 3" key="1">
    <citation type="submission" date="2019-04" db="EMBL/GenBank/DDBJ databases">
        <title>Draft genome sequence of Robertkochia marina CC-AMO-30D.</title>
        <authorList>
            <person name="Hameed A."/>
            <person name="Lin S.-Y."/>
            <person name="Shahina M."/>
            <person name="Lai W.-A."/>
            <person name="Young C.-C."/>
        </authorList>
    </citation>
    <scope>NUCLEOTIDE SEQUENCE [LARGE SCALE GENOMIC DNA]</scope>
    <source>
        <strain evidence="2 3">CC-AMO-30D</strain>
    </source>
</reference>
<dbReference type="Proteomes" id="UP000305939">
    <property type="component" value="Unassembled WGS sequence"/>
</dbReference>
<evidence type="ECO:0008006" key="4">
    <source>
        <dbReference type="Google" id="ProtNLM"/>
    </source>
</evidence>
<dbReference type="OrthoDB" id="5432319at2"/>
<evidence type="ECO:0000256" key="1">
    <source>
        <dbReference type="SAM" id="SignalP"/>
    </source>
</evidence>
<feature type="chain" id="PRO_5020368423" description="DUF4136 domain-containing protein" evidence="1">
    <location>
        <begin position="22"/>
        <end position="217"/>
    </location>
</feature>
<dbReference type="RefSeq" id="WP_136336368.1">
    <property type="nucleotide sequence ID" value="NZ_QXMP01000017.1"/>
</dbReference>
<protein>
    <recommendedName>
        <fullName evidence="4">DUF4136 domain-containing protein</fullName>
    </recommendedName>
</protein>
<evidence type="ECO:0000313" key="2">
    <source>
        <dbReference type="EMBL" id="THD66296.1"/>
    </source>
</evidence>
<comment type="caution">
    <text evidence="2">The sequence shown here is derived from an EMBL/GenBank/DDBJ whole genome shotgun (WGS) entry which is preliminary data.</text>
</comment>
<proteinExistence type="predicted"/>
<keyword evidence="3" id="KW-1185">Reference proteome</keyword>
<keyword evidence="1" id="KW-0732">Signal</keyword>
<dbReference type="EMBL" id="SSMC01000003">
    <property type="protein sequence ID" value="THD66296.1"/>
    <property type="molecule type" value="Genomic_DNA"/>
</dbReference>
<feature type="signal peptide" evidence="1">
    <location>
        <begin position="1"/>
        <end position="21"/>
    </location>
</feature>
<dbReference type="AlphaFoldDB" id="A0A4S3LXY9"/>
<organism evidence="2 3">
    <name type="scientific">Robertkochia marina</name>
    <dbReference type="NCBI Taxonomy" id="1227945"/>
    <lineage>
        <taxon>Bacteria</taxon>
        <taxon>Pseudomonadati</taxon>
        <taxon>Bacteroidota</taxon>
        <taxon>Flavobacteriia</taxon>
        <taxon>Flavobacteriales</taxon>
        <taxon>Flavobacteriaceae</taxon>
        <taxon>Robertkochia</taxon>
    </lineage>
</organism>